<protein>
    <recommendedName>
        <fullName evidence="3">Nucleotidyltransferase family protein</fullName>
    </recommendedName>
</protein>
<accession>A0A2T3QJJ9</accession>
<reference evidence="1 2" key="1">
    <citation type="submission" date="2018-06" db="EMBL/GenBank/DDBJ databases">
        <authorList>
            <consortium name="Pathogen Informatics"/>
            <person name="Doyle S."/>
        </authorList>
    </citation>
    <scope>NUCLEOTIDE SEQUENCE [LARGE SCALE GENOMIC DNA]</scope>
    <source>
        <strain evidence="1 2">NCTC11647</strain>
    </source>
</reference>
<sequence length="366" mass="42584">MTVPPVILIDILKRPSLLTSLSEQHQSAILTEARHVNLLGQLQYLCHQHDVFDDLFLHSQQTLLSGQQAHLAQCKQLNDYHNVLTQALTQATSTWSYINQAGIQFSQQQSRLGYLRQTTEILVSHNAIHHIEKCLLTHGWRPKLISDYDEKSRIRYTNALSPFIHQESNLELVVHYQLLPKRFRYSSDDTFTRKLIYPDSCYPASIFDPISTIYHLAINLFFINDSKFGLRDIFTLYSLLNENSLQEGFWGELLTFQNKVGKDSSLFLALHFCHVLFDLAIPDFVSQYYHQQFKVSVTLNSLETSYIDLFSYAFPPYQDDDYKLAARLLRIRGCIKQMPLYLLLPHIIKRGIWNCLPHESEEELIC</sequence>
<dbReference type="Pfam" id="PF14907">
    <property type="entry name" value="NTP_transf_5"/>
    <property type="match status" value="1"/>
</dbReference>
<proteinExistence type="predicted"/>
<name>A0A2T3QJJ9_PHODM</name>
<evidence type="ECO:0000313" key="2">
    <source>
        <dbReference type="Proteomes" id="UP000251647"/>
    </source>
</evidence>
<evidence type="ECO:0000313" key="1">
    <source>
        <dbReference type="EMBL" id="SPY43804.1"/>
    </source>
</evidence>
<dbReference type="InterPro" id="IPR039498">
    <property type="entry name" value="NTP_transf_5"/>
</dbReference>
<dbReference type="Proteomes" id="UP000251647">
    <property type="component" value="Unassembled WGS sequence"/>
</dbReference>
<dbReference type="RefSeq" id="WP_005305207.1">
    <property type="nucleotide sequence ID" value="NZ_CP099544.1"/>
</dbReference>
<dbReference type="AlphaFoldDB" id="A0A2T3QJJ9"/>
<evidence type="ECO:0008006" key="3">
    <source>
        <dbReference type="Google" id="ProtNLM"/>
    </source>
</evidence>
<organism evidence="1 2">
    <name type="scientific">Photobacterium damselae</name>
    <dbReference type="NCBI Taxonomy" id="38293"/>
    <lineage>
        <taxon>Bacteria</taxon>
        <taxon>Pseudomonadati</taxon>
        <taxon>Pseudomonadota</taxon>
        <taxon>Gammaproteobacteria</taxon>
        <taxon>Vibrionales</taxon>
        <taxon>Vibrionaceae</taxon>
        <taxon>Photobacterium</taxon>
    </lineage>
</organism>
<dbReference type="OrthoDB" id="5497963at2"/>
<gene>
    <name evidence="1" type="ORF">NCTC11647_02736</name>
</gene>
<dbReference type="EMBL" id="UATL01000005">
    <property type="protein sequence ID" value="SPY43804.1"/>
    <property type="molecule type" value="Genomic_DNA"/>
</dbReference>